<evidence type="ECO:0000256" key="7">
    <source>
        <dbReference type="SAM" id="Phobius"/>
    </source>
</evidence>
<comment type="subcellular location">
    <subcellularLocation>
        <location evidence="1">Membrane</location>
        <topology evidence="1">Multi-pass membrane protein</topology>
    </subcellularLocation>
</comment>
<feature type="transmembrane region" description="Helical" evidence="7">
    <location>
        <begin position="171"/>
        <end position="196"/>
    </location>
</feature>
<keyword evidence="9" id="KW-0645">Protease</keyword>
<keyword evidence="4 7" id="KW-0812">Transmembrane</keyword>
<evidence type="ECO:0000256" key="4">
    <source>
        <dbReference type="ARBA" id="ARBA00022692"/>
    </source>
</evidence>
<keyword evidence="10" id="KW-1185">Reference proteome</keyword>
<dbReference type="InterPro" id="IPR035952">
    <property type="entry name" value="Rhomboid-like_sf"/>
</dbReference>
<keyword evidence="2" id="KW-1003">Cell membrane</keyword>
<feature type="transmembrane region" description="Helical" evidence="7">
    <location>
        <begin position="120"/>
        <end position="138"/>
    </location>
</feature>
<evidence type="ECO:0000259" key="8">
    <source>
        <dbReference type="Pfam" id="PF01694"/>
    </source>
</evidence>
<evidence type="ECO:0000256" key="1">
    <source>
        <dbReference type="ARBA" id="ARBA00004141"/>
    </source>
</evidence>
<feature type="transmembrane region" description="Helical" evidence="7">
    <location>
        <begin position="88"/>
        <end position="108"/>
    </location>
</feature>
<feature type="domain" description="Peptidase S54 rhomboid" evidence="8">
    <location>
        <begin position="70"/>
        <end position="228"/>
    </location>
</feature>
<dbReference type="GO" id="GO:0004252">
    <property type="term" value="F:serine-type endopeptidase activity"/>
    <property type="evidence" value="ECO:0007669"/>
    <property type="project" value="InterPro"/>
</dbReference>
<dbReference type="Proteomes" id="UP000541810">
    <property type="component" value="Unassembled WGS sequence"/>
</dbReference>
<accession>A0A7X0H5Y5</accession>
<keyword evidence="5 7" id="KW-1133">Transmembrane helix</keyword>
<keyword evidence="3" id="KW-0997">Cell inner membrane</keyword>
<dbReference type="RefSeq" id="WP_184677404.1">
    <property type="nucleotide sequence ID" value="NZ_JACHGY010000001.1"/>
</dbReference>
<evidence type="ECO:0000256" key="2">
    <source>
        <dbReference type="ARBA" id="ARBA00022475"/>
    </source>
</evidence>
<evidence type="ECO:0000256" key="5">
    <source>
        <dbReference type="ARBA" id="ARBA00022989"/>
    </source>
</evidence>
<dbReference type="SUPFAM" id="SSF48452">
    <property type="entry name" value="TPR-like"/>
    <property type="match status" value="1"/>
</dbReference>
<dbReference type="PANTHER" id="PTHR43066">
    <property type="entry name" value="RHOMBOID-RELATED PROTEIN"/>
    <property type="match status" value="1"/>
</dbReference>
<feature type="transmembrane region" description="Helical" evidence="7">
    <location>
        <begin position="144"/>
        <end position="164"/>
    </location>
</feature>
<dbReference type="EMBL" id="JACHGY010000001">
    <property type="protein sequence ID" value="MBB6429844.1"/>
    <property type="molecule type" value="Genomic_DNA"/>
</dbReference>
<protein>
    <submittedName>
        <fullName evidence="9">Membrane associated rhomboid family serine protease</fullName>
    </submittedName>
</protein>
<dbReference type="GO" id="GO:0016020">
    <property type="term" value="C:membrane"/>
    <property type="evidence" value="ECO:0007669"/>
    <property type="project" value="UniProtKB-SubCell"/>
</dbReference>
<name>A0A7X0H5Y5_9BACT</name>
<comment type="caution">
    <text evidence="9">The sequence shown here is derived from an EMBL/GenBank/DDBJ whole genome shotgun (WGS) entry which is preliminary data.</text>
</comment>
<evidence type="ECO:0000313" key="10">
    <source>
        <dbReference type="Proteomes" id="UP000541810"/>
    </source>
</evidence>
<feature type="transmembrane region" description="Helical" evidence="7">
    <location>
        <begin position="208"/>
        <end position="229"/>
    </location>
</feature>
<proteinExistence type="predicted"/>
<keyword evidence="9" id="KW-0378">Hydrolase</keyword>
<dbReference type="GO" id="GO:0006508">
    <property type="term" value="P:proteolysis"/>
    <property type="evidence" value="ECO:0007669"/>
    <property type="project" value="UniProtKB-KW"/>
</dbReference>
<dbReference type="Gene3D" id="1.20.1540.10">
    <property type="entry name" value="Rhomboid-like"/>
    <property type="match status" value="1"/>
</dbReference>
<evidence type="ECO:0000256" key="6">
    <source>
        <dbReference type="ARBA" id="ARBA00023136"/>
    </source>
</evidence>
<evidence type="ECO:0000313" key="9">
    <source>
        <dbReference type="EMBL" id="MBB6429844.1"/>
    </source>
</evidence>
<dbReference type="InterPro" id="IPR022764">
    <property type="entry name" value="Peptidase_S54_rhomboid_dom"/>
</dbReference>
<keyword evidence="6 7" id="KW-0472">Membrane</keyword>
<dbReference type="PANTHER" id="PTHR43066:SF26">
    <property type="entry name" value="RHOMBOID PROTEASE GLPG"/>
    <property type="match status" value="1"/>
</dbReference>
<gene>
    <name evidence="9" type="ORF">HNQ40_001650</name>
</gene>
<dbReference type="AlphaFoldDB" id="A0A7X0H5Y5"/>
<sequence>MFFPISTDRKFKRTPWVNYGLIAANIIVYGFTWQSSQQFSLYSGGGYSIPEIFQNAPGVGLWLWPDEPNTRLYQFITYQFLHAGPEPMPFLGISMPLHLIFNMLFLYVFGNAVEDRMGKLGYLGFYLSAGVLAGLAHISDPTAGPVLGASGSVAAVTGIYLALFPLSNVTIAYWLLIFFGSFVISSMVLILFRVVLDLVFHFSGYGNTAYVAHLAGYLYGFIIGMAMLLTRLLPREPYDLLALIEQKRRRSQFKRLAAEGFKPWEHEQAADTSHTEAGSAAAVPAPSPMDQDLMQRRGEVSKAAADQDMALAAERYTALLENHPRQVMPQTTQLDLANQLMAEGRYDTAARAYELFLDTYRDYGQQSQIKLILGLIYARYLRQPDRARELLKAARSSLSSSEQALADQALSGIA</sequence>
<dbReference type="Pfam" id="PF01694">
    <property type="entry name" value="Rhomboid"/>
    <property type="match status" value="1"/>
</dbReference>
<dbReference type="Gene3D" id="1.25.40.10">
    <property type="entry name" value="Tetratricopeptide repeat domain"/>
    <property type="match status" value="1"/>
</dbReference>
<evidence type="ECO:0000256" key="3">
    <source>
        <dbReference type="ARBA" id="ARBA00022519"/>
    </source>
</evidence>
<reference evidence="9 10" key="1">
    <citation type="submission" date="2020-08" db="EMBL/GenBank/DDBJ databases">
        <title>Genomic Encyclopedia of Type Strains, Phase IV (KMG-IV): sequencing the most valuable type-strain genomes for metagenomic binning, comparative biology and taxonomic classification.</title>
        <authorList>
            <person name="Goeker M."/>
        </authorList>
    </citation>
    <scope>NUCLEOTIDE SEQUENCE [LARGE SCALE GENOMIC DNA]</scope>
    <source>
        <strain evidence="9 10">DSM 103725</strain>
    </source>
</reference>
<feature type="transmembrane region" description="Helical" evidence="7">
    <location>
        <begin position="16"/>
        <end position="33"/>
    </location>
</feature>
<dbReference type="InterPro" id="IPR011990">
    <property type="entry name" value="TPR-like_helical_dom_sf"/>
</dbReference>
<dbReference type="SUPFAM" id="SSF144091">
    <property type="entry name" value="Rhomboid-like"/>
    <property type="match status" value="1"/>
</dbReference>
<organism evidence="9 10">
    <name type="scientific">Algisphaera agarilytica</name>
    <dbReference type="NCBI Taxonomy" id="1385975"/>
    <lineage>
        <taxon>Bacteria</taxon>
        <taxon>Pseudomonadati</taxon>
        <taxon>Planctomycetota</taxon>
        <taxon>Phycisphaerae</taxon>
        <taxon>Phycisphaerales</taxon>
        <taxon>Phycisphaeraceae</taxon>
        <taxon>Algisphaera</taxon>
    </lineage>
</organism>